<dbReference type="InterPro" id="IPR029058">
    <property type="entry name" value="AB_hydrolase_fold"/>
</dbReference>
<dbReference type="EMBL" id="BAABIL010000322">
    <property type="protein sequence ID" value="GAA4981516.1"/>
    <property type="molecule type" value="Genomic_DNA"/>
</dbReference>
<protein>
    <submittedName>
        <fullName evidence="2">Poly(3-hydroxyalkanoate) depolymerase</fullName>
    </submittedName>
</protein>
<reference evidence="3" key="1">
    <citation type="journal article" date="2019" name="Int. J. Syst. Evol. Microbiol.">
        <title>The Global Catalogue of Microorganisms (GCM) 10K type strain sequencing project: providing services to taxonomists for standard genome sequencing and annotation.</title>
        <authorList>
            <consortium name="The Broad Institute Genomics Platform"/>
            <consortium name="The Broad Institute Genome Sequencing Center for Infectious Disease"/>
            <person name="Wu L."/>
            <person name="Ma J."/>
        </authorList>
    </citation>
    <scope>NUCLEOTIDE SEQUENCE [LARGE SCALE GENOMIC DNA]</scope>
    <source>
        <strain evidence="3">JCM 18126</strain>
    </source>
</reference>
<evidence type="ECO:0000313" key="2">
    <source>
        <dbReference type="EMBL" id="GAA4981516.1"/>
    </source>
</evidence>
<evidence type="ECO:0000313" key="3">
    <source>
        <dbReference type="Proteomes" id="UP001501195"/>
    </source>
</evidence>
<comment type="caution">
    <text evidence="2">The sequence shown here is derived from an EMBL/GenBank/DDBJ whole genome shotgun (WGS) entry which is preliminary data.</text>
</comment>
<keyword evidence="3" id="KW-1185">Reference proteome</keyword>
<dbReference type="Proteomes" id="UP001501195">
    <property type="component" value="Unassembled WGS sequence"/>
</dbReference>
<evidence type="ECO:0000259" key="1">
    <source>
        <dbReference type="Pfam" id="PF00561"/>
    </source>
</evidence>
<gene>
    <name evidence="2" type="primary">phaZ</name>
    <name evidence="2" type="ORF">GCM10023225_21900</name>
</gene>
<dbReference type="PRINTS" id="PR00111">
    <property type="entry name" value="ABHYDROLASE"/>
</dbReference>
<dbReference type="PANTHER" id="PTHR43433">
    <property type="entry name" value="HYDROLASE, ALPHA/BETA FOLD FAMILY PROTEIN"/>
    <property type="match status" value="1"/>
</dbReference>
<name>A0ABP9HXH2_9ACTN</name>
<dbReference type="SUPFAM" id="SSF53474">
    <property type="entry name" value="alpha/beta-Hydrolases"/>
    <property type="match status" value="1"/>
</dbReference>
<accession>A0ABP9HXH2</accession>
<dbReference type="Gene3D" id="3.40.50.1820">
    <property type="entry name" value="alpha/beta hydrolase"/>
    <property type="match status" value="1"/>
</dbReference>
<dbReference type="PANTHER" id="PTHR43433:SF5">
    <property type="entry name" value="AB HYDROLASE-1 DOMAIN-CONTAINING PROTEIN"/>
    <property type="match status" value="1"/>
</dbReference>
<sequence length="250" mass="25919">MLLNGIGGGRALWEPLRAALPADVGTISYDAPGCGASPPARHPLAIADQARIAAGVLEWAGVGPVDVLGFSFGGMVAQQLARDLPDAVRRLVLVATGPGVGSVPGTPLAYALLLSPHMSNPLWMRQAAPYLFGGGLARRPEQIDRHARRYAQPVDVLSYLGQIQAATTWTSVPWAGRVRQPTLVIAGDEDPLVPACNAGLLAALLPAARAHVVRGGGHLMLLDSAREVAPLITGFLAAADPLAGRAPREG</sequence>
<dbReference type="InterPro" id="IPR050471">
    <property type="entry name" value="AB_hydrolase"/>
</dbReference>
<organism evidence="2 3">
    <name type="scientific">Kineococcus glutinatus</name>
    <dbReference type="NCBI Taxonomy" id="1070872"/>
    <lineage>
        <taxon>Bacteria</taxon>
        <taxon>Bacillati</taxon>
        <taxon>Actinomycetota</taxon>
        <taxon>Actinomycetes</taxon>
        <taxon>Kineosporiales</taxon>
        <taxon>Kineosporiaceae</taxon>
        <taxon>Kineococcus</taxon>
    </lineage>
</organism>
<dbReference type="InterPro" id="IPR000073">
    <property type="entry name" value="AB_hydrolase_1"/>
</dbReference>
<dbReference type="Pfam" id="PF00561">
    <property type="entry name" value="Abhydrolase_1"/>
    <property type="match status" value="1"/>
</dbReference>
<proteinExistence type="predicted"/>
<feature type="domain" description="AB hydrolase-1" evidence="1">
    <location>
        <begin position="2"/>
        <end position="224"/>
    </location>
</feature>